<evidence type="ECO:0000256" key="3">
    <source>
        <dbReference type="ARBA" id="ARBA00022552"/>
    </source>
</evidence>
<evidence type="ECO:0000256" key="1">
    <source>
        <dbReference type="ARBA" id="ARBA00022490"/>
    </source>
</evidence>
<dbReference type="InterPro" id="IPR002676">
    <property type="entry name" value="RimM_N"/>
</dbReference>
<comment type="subcellular location">
    <subcellularLocation>
        <location evidence="5">Cytoplasm</location>
    </subcellularLocation>
</comment>
<feature type="domain" description="Ribosome maturation factor RimM PRC barrel" evidence="7">
    <location>
        <begin position="103"/>
        <end position="167"/>
    </location>
</feature>
<evidence type="ECO:0000259" key="6">
    <source>
        <dbReference type="Pfam" id="PF01782"/>
    </source>
</evidence>
<dbReference type="InterPro" id="IPR036976">
    <property type="entry name" value="RimM_N_sf"/>
</dbReference>
<sequence>MGDENSTLIFVAQVGAAHGVRGEVKITSFTADPMALVDYRNLLRQDGSPALAIAGARPTKGGIVARLKGVTDRNAAEALRGLKLYIRREDLPEPEEDEFYLADLIGLTVETAEGEVLGKVRTVQDFGAGDLLEIQPKAGTSWWLPFTRDAVPEVRIAEGKVIAAPPPSVEADPRETRDS</sequence>
<organism evidence="8 9">
    <name type="scientific">Phenylobacterium koreense</name>
    <dbReference type="NCBI Taxonomy" id="266125"/>
    <lineage>
        <taxon>Bacteria</taxon>
        <taxon>Pseudomonadati</taxon>
        <taxon>Pseudomonadota</taxon>
        <taxon>Alphaproteobacteria</taxon>
        <taxon>Caulobacterales</taxon>
        <taxon>Caulobacteraceae</taxon>
        <taxon>Phenylobacterium</taxon>
    </lineage>
</organism>
<evidence type="ECO:0000313" key="8">
    <source>
        <dbReference type="EMBL" id="MET3526427.1"/>
    </source>
</evidence>
<keyword evidence="1 5" id="KW-0963">Cytoplasm</keyword>
<comment type="caution">
    <text evidence="8">The sequence shown here is derived from an EMBL/GenBank/DDBJ whole genome shotgun (WGS) entry which is preliminary data.</text>
</comment>
<dbReference type="Proteomes" id="UP001549110">
    <property type="component" value="Unassembled WGS sequence"/>
</dbReference>
<dbReference type="Pfam" id="PF24986">
    <property type="entry name" value="PRC_RimM"/>
    <property type="match status" value="1"/>
</dbReference>
<accession>A0ABV2EI35</accession>
<dbReference type="InterPro" id="IPR056792">
    <property type="entry name" value="PRC_RimM"/>
</dbReference>
<dbReference type="Gene3D" id="2.40.30.60">
    <property type="entry name" value="RimM"/>
    <property type="match status" value="1"/>
</dbReference>
<comment type="domain">
    <text evidence="5">The PRC barrel domain binds ribosomal protein uS19.</text>
</comment>
<evidence type="ECO:0000259" key="7">
    <source>
        <dbReference type="Pfam" id="PF24986"/>
    </source>
</evidence>
<name>A0ABV2EI35_9CAUL</name>
<gene>
    <name evidence="5" type="primary">rimM</name>
    <name evidence="8" type="ORF">ABID41_001522</name>
</gene>
<evidence type="ECO:0000256" key="5">
    <source>
        <dbReference type="HAMAP-Rule" id="MF_00014"/>
    </source>
</evidence>
<reference evidence="8 9" key="1">
    <citation type="submission" date="2024-06" db="EMBL/GenBank/DDBJ databases">
        <title>Genomic Encyclopedia of Type Strains, Phase IV (KMG-IV): sequencing the most valuable type-strain genomes for metagenomic binning, comparative biology and taxonomic classification.</title>
        <authorList>
            <person name="Goeker M."/>
        </authorList>
    </citation>
    <scope>NUCLEOTIDE SEQUENCE [LARGE SCALE GENOMIC DNA]</scope>
    <source>
        <strain evidence="8 9">DSM 17809</strain>
    </source>
</reference>
<protein>
    <recommendedName>
        <fullName evidence="5">Ribosome maturation factor RimM</fullName>
    </recommendedName>
</protein>
<dbReference type="InterPro" id="IPR009000">
    <property type="entry name" value="Transl_B-barrel_sf"/>
</dbReference>
<dbReference type="PANTHER" id="PTHR33692:SF1">
    <property type="entry name" value="RIBOSOME MATURATION FACTOR RIMM"/>
    <property type="match status" value="1"/>
</dbReference>
<proteinExistence type="inferred from homology"/>
<dbReference type="SUPFAM" id="SSF50447">
    <property type="entry name" value="Translation proteins"/>
    <property type="match status" value="1"/>
</dbReference>
<keyword evidence="2 5" id="KW-0690">Ribosome biogenesis</keyword>
<dbReference type="PANTHER" id="PTHR33692">
    <property type="entry name" value="RIBOSOME MATURATION FACTOR RIMM"/>
    <property type="match status" value="1"/>
</dbReference>
<dbReference type="HAMAP" id="MF_00014">
    <property type="entry name" value="Ribosome_mat_RimM"/>
    <property type="match status" value="1"/>
</dbReference>
<comment type="subunit">
    <text evidence="5">Binds ribosomal protein uS19.</text>
</comment>
<dbReference type="NCBIfam" id="TIGR02273">
    <property type="entry name" value="16S_RimM"/>
    <property type="match status" value="1"/>
</dbReference>
<comment type="similarity">
    <text evidence="5">Belongs to the RimM family.</text>
</comment>
<feature type="domain" description="RimM N-terminal" evidence="6">
    <location>
        <begin position="11"/>
        <end position="90"/>
    </location>
</feature>
<dbReference type="Pfam" id="PF01782">
    <property type="entry name" value="RimM"/>
    <property type="match status" value="1"/>
</dbReference>
<keyword evidence="9" id="KW-1185">Reference proteome</keyword>
<dbReference type="InterPro" id="IPR011033">
    <property type="entry name" value="PRC_barrel-like_sf"/>
</dbReference>
<dbReference type="Gene3D" id="2.30.30.240">
    <property type="entry name" value="PRC-barrel domain"/>
    <property type="match status" value="1"/>
</dbReference>
<dbReference type="SUPFAM" id="SSF50346">
    <property type="entry name" value="PRC-barrel domain"/>
    <property type="match status" value="1"/>
</dbReference>
<keyword evidence="3 5" id="KW-0698">rRNA processing</keyword>
<dbReference type="RefSeq" id="WP_331929009.1">
    <property type="nucleotide sequence ID" value="NZ_JBEPLU010000001.1"/>
</dbReference>
<dbReference type="InterPro" id="IPR011961">
    <property type="entry name" value="RimM"/>
</dbReference>
<comment type="function">
    <text evidence="5">An accessory protein needed during the final step in the assembly of 30S ribosomal subunit, possibly for assembly of the head region. Essential for efficient processing of 16S rRNA. May be needed both before and after RbfA during the maturation of 16S rRNA. It has affinity for free ribosomal 30S subunits but not for 70S ribosomes.</text>
</comment>
<evidence type="ECO:0000256" key="4">
    <source>
        <dbReference type="ARBA" id="ARBA00023186"/>
    </source>
</evidence>
<dbReference type="EMBL" id="JBEPLU010000001">
    <property type="protein sequence ID" value="MET3526427.1"/>
    <property type="molecule type" value="Genomic_DNA"/>
</dbReference>
<keyword evidence="4 5" id="KW-0143">Chaperone</keyword>
<evidence type="ECO:0000256" key="2">
    <source>
        <dbReference type="ARBA" id="ARBA00022517"/>
    </source>
</evidence>
<evidence type="ECO:0000313" key="9">
    <source>
        <dbReference type="Proteomes" id="UP001549110"/>
    </source>
</evidence>